<proteinExistence type="predicted"/>
<dbReference type="RefSeq" id="WP_131757269.1">
    <property type="nucleotide sequence ID" value="NZ_CAACUY010000028.1"/>
</dbReference>
<dbReference type="EMBL" id="JBHTGP010000016">
    <property type="protein sequence ID" value="MFD0689167.1"/>
    <property type="molecule type" value="Genomic_DNA"/>
</dbReference>
<gene>
    <name evidence="1" type="ORF">ACFQZM_32085</name>
</gene>
<name>A0ABW2XVY3_9ACTN</name>
<organism evidence="1 2">
    <name type="scientific">Actinomadura fibrosa</name>
    <dbReference type="NCBI Taxonomy" id="111802"/>
    <lineage>
        <taxon>Bacteria</taxon>
        <taxon>Bacillati</taxon>
        <taxon>Actinomycetota</taxon>
        <taxon>Actinomycetes</taxon>
        <taxon>Streptosporangiales</taxon>
        <taxon>Thermomonosporaceae</taxon>
        <taxon>Actinomadura</taxon>
    </lineage>
</organism>
<evidence type="ECO:0000313" key="2">
    <source>
        <dbReference type="Proteomes" id="UP001597063"/>
    </source>
</evidence>
<sequence>MRNQSGDEDPMSGAKPRHHLLIATDITRFSQRDEAAQILLRKVMYQITRQACDTAGLPWHTLSPEDRGDGILLVSSRAGLETFLTTLIQELRAGIQAHNRTAQTADHRLQMRIALTDGYVHRDEYGVTGTAVNSLFRLLDAEPLRKQIQEAQADFGLIVSDSVYQTAAGYHLIDPGSFSQADVDVKGTRLTAWILDPMPGREA</sequence>
<reference evidence="2" key="1">
    <citation type="journal article" date="2019" name="Int. J. Syst. Evol. Microbiol.">
        <title>The Global Catalogue of Microorganisms (GCM) 10K type strain sequencing project: providing services to taxonomists for standard genome sequencing and annotation.</title>
        <authorList>
            <consortium name="The Broad Institute Genomics Platform"/>
            <consortium name="The Broad Institute Genome Sequencing Center for Infectious Disease"/>
            <person name="Wu L."/>
            <person name="Ma J."/>
        </authorList>
    </citation>
    <scope>NUCLEOTIDE SEQUENCE [LARGE SCALE GENOMIC DNA]</scope>
    <source>
        <strain evidence="2">JCM 9371</strain>
    </source>
</reference>
<evidence type="ECO:0008006" key="3">
    <source>
        <dbReference type="Google" id="ProtNLM"/>
    </source>
</evidence>
<protein>
    <recommendedName>
        <fullName evidence="3">Guanylate cyclase domain-containing protein</fullName>
    </recommendedName>
</protein>
<dbReference type="Gene3D" id="3.30.70.1230">
    <property type="entry name" value="Nucleotide cyclase"/>
    <property type="match status" value="1"/>
</dbReference>
<dbReference type="SUPFAM" id="SSF55073">
    <property type="entry name" value="Nucleotide cyclase"/>
    <property type="match status" value="1"/>
</dbReference>
<dbReference type="Proteomes" id="UP001597063">
    <property type="component" value="Unassembled WGS sequence"/>
</dbReference>
<comment type="caution">
    <text evidence="1">The sequence shown here is derived from an EMBL/GenBank/DDBJ whole genome shotgun (WGS) entry which is preliminary data.</text>
</comment>
<evidence type="ECO:0000313" key="1">
    <source>
        <dbReference type="EMBL" id="MFD0689167.1"/>
    </source>
</evidence>
<dbReference type="InterPro" id="IPR029787">
    <property type="entry name" value="Nucleotide_cyclase"/>
</dbReference>
<accession>A0ABW2XVY3</accession>
<keyword evidence="2" id="KW-1185">Reference proteome</keyword>